<dbReference type="GO" id="GO:0031119">
    <property type="term" value="P:tRNA pseudouridine synthesis"/>
    <property type="evidence" value="ECO:0007669"/>
    <property type="project" value="TreeGrafter"/>
</dbReference>
<feature type="non-terminal residue" evidence="5">
    <location>
        <position position="159"/>
    </location>
</feature>
<dbReference type="GO" id="GO:0003723">
    <property type="term" value="F:RNA binding"/>
    <property type="evidence" value="ECO:0007669"/>
    <property type="project" value="InterPro"/>
</dbReference>
<dbReference type="PANTHER" id="PTHR11142">
    <property type="entry name" value="PSEUDOURIDYLATE SYNTHASE"/>
    <property type="match status" value="1"/>
</dbReference>
<keyword evidence="3" id="KW-0413">Isomerase</keyword>
<dbReference type="InterPro" id="IPR001406">
    <property type="entry name" value="PsdUridine_synth_TruA"/>
</dbReference>
<dbReference type="FunFam" id="3.30.70.580:FF:000001">
    <property type="entry name" value="tRNA pseudouridine synthase A"/>
    <property type="match status" value="1"/>
</dbReference>
<accession>X1EYM8</accession>
<evidence type="ECO:0000313" key="5">
    <source>
        <dbReference type="EMBL" id="GAH37682.1"/>
    </source>
</evidence>
<comment type="caution">
    <text evidence="5">The sequence shown here is derived from an EMBL/GenBank/DDBJ whole genome shotgun (WGS) entry which is preliminary data.</text>
</comment>
<dbReference type="InterPro" id="IPR020097">
    <property type="entry name" value="PsdUridine_synth_TruA_a/b_dom"/>
</dbReference>
<reference evidence="5" key="1">
    <citation type="journal article" date="2014" name="Front. Microbiol.">
        <title>High frequency of phylogenetically diverse reductive dehalogenase-homologous genes in deep subseafloor sedimentary metagenomes.</title>
        <authorList>
            <person name="Kawai M."/>
            <person name="Futagami T."/>
            <person name="Toyoda A."/>
            <person name="Takaki Y."/>
            <person name="Nishi S."/>
            <person name="Hori S."/>
            <person name="Arai W."/>
            <person name="Tsubouchi T."/>
            <person name="Morono Y."/>
            <person name="Uchiyama I."/>
            <person name="Ito T."/>
            <person name="Fujiyama A."/>
            <person name="Inagaki F."/>
            <person name="Takami H."/>
        </authorList>
    </citation>
    <scope>NUCLEOTIDE SEQUENCE</scope>
    <source>
        <strain evidence="5">Expedition CK06-06</strain>
    </source>
</reference>
<dbReference type="Gene3D" id="3.30.70.580">
    <property type="entry name" value="Pseudouridine synthase I, catalytic domain, N-terminal subdomain"/>
    <property type="match status" value="1"/>
</dbReference>
<dbReference type="PANTHER" id="PTHR11142:SF0">
    <property type="entry name" value="TRNA PSEUDOURIDINE SYNTHASE-LIKE 1"/>
    <property type="match status" value="1"/>
</dbReference>
<comment type="similarity">
    <text evidence="1">Belongs to the tRNA pseudouridine synthase TruA family.</text>
</comment>
<dbReference type="Pfam" id="PF01416">
    <property type="entry name" value="PseudoU_synth_1"/>
    <property type="match status" value="1"/>
</dbReference>
<evidence type="ECO:0000256" key="3">
    <source>
        <dbReference type="ARBA" id="ARBA00023235"/>
    </source>
</evidence>
<proteinExistence type="inferred from homology"/>
<dbReference type="Gene3D" id="3.30.70.660">
    <property type="entry name" value="Pseudouridine synthase I, catalytic domain, C-terminal subdomain"/>
    <property type="match status" value="1"/>
</dbReference>
<protein>
    <recommendedName>
        <fullName evidence="4">Pseudouridine synthase I TruA alpha/beta domain-containing protein</fullName>
    </recommendedName>
</protein>
<feature type="domain" description="Pseudouridine synthase I TruA alpha/beta" evidence="4">
    <location>
        <begin position="7"/>
        <end position="103"/>
    </location>
</feature>
<dbReference type="InterPro" id="IPR020103">
    <property type="entry name" value="PsdUridine_synth_cat_dom_sf"/>
</dbReference>
<dbReference type="InterPro" id="IPR020094">
    <property type="entry name" value="TruA/RsuA/RluB/E/F_N"/>
</dbReference>
<name>X1EYM8_9ZZZZ</name>
<dbReference type="SUPFAM" id="SSF55120">
    <property type="entry name" value="Pseudouridine synthase"/>
    <property type="match status" value="1"/>
</dbReference>
<organism evidence="5">
    <name type="scientific">marine sediment metagenome</name>
    <dbReference type="NCBI Taxonomy" id="412755"/>
    <lineage>
        <taxon>unclassified sequences</taxon>
        <taxon>metagenomes</taxon>
        <taxon>ecological metagenomes</taxon>
    </lineage>
</organism>
<evidence type="ECO:0000256" key="1">
    <source>
        <dbReference type="ARBA" id="ARBA00009375"/>
    </source>
</evidence>
<dbReference type="GO" id="GO:0009982">
    <property type="term" value="F:pseudouridine synthase activity"/>
    <property type="evidence" value="ECO:0007669"/>
    <property type="project" value="InterPro"/>
</dbReference>
<evidence type="ECO:0000259" key="4">
    <source>
        <dbReference type="Pfam" id="PF01416"/>
    </source>
</evidence>
<dbReference type="InterPro" id="IPR020095">
    <property type="entry name" value="PsdUridine_synth_TruA_C"/>
</dbReference>
<dbReference type="EMBL" id="BARU01009488">
    <property type="protein sequence ID" value="GAH37682.1"/>
    <property type="molecule type" value="Genomic_DNA"/>
</dbReference>
<gene>
    <name evidence="5" type="ORF">S03H2_18297</name>
</gene>
<keyword evidence="2" id="KW-0819">tRNA processing</keyword>
<evidence type="ECO:0000256" key="2">
    <source>
        <dbReference type="ARBA" id="ARBA00022694"/>
    </source>
</evidence>
<sequence length="159" mass="18255">MMNNYMAVVEYDGTNYNGFQIQPGGTKTIQGELAAVLSKVLNEKVDFKYAGRTDTGVHATCQVINFKTGKDLDIYRILWSVNSLLPDDIVIKKIEKAGPSFDARRDARLREYSYFIVNKKYQSVFLKKYSILIIRELDIRLMRKAARMFLGVKDFASFC</sequence>
<dbReference type="AlphaFoldDB" id="X1EYM8"/>